<protein>
    <submittedName>
        <fullName evidence="1">Uncharacterized protein</fullName>
    </submittedName>
</protein>
<proteinExistence type="predicted"/>
<dbReference type="Proteomes" id="UP001237843">
    <property type="component" value="Unassembled WGS sequence"/>
</dbReference>
<organism evidence="1 2">
    <name type="scientific">Aliarcobacter butzleri</name>
    <dbReference type="NCBI Taxonomy" id="28197"/>
    <lineage>
        <taxon>Bacteria</taxon>
        <taxon>Pseudomonadati</taxon>
        <taxon>Campylobacterota</taxon>
        <taxon>Epsilonproteobacteria</taxon>
        <taxon>Campylobacterales</taxon>
        <taxon>Arcobacteraceae</taxon>
        <taxon>Aliarcobacter</taxon>
    </lineage>
</organism>
<accession>A0AAW6VRQ4</accession>
<evidence type="ECO:0000313" key="1">
    <source>
        <dbReference type="EMBL" id="MDK2063116.1"/>
    </source>
</evidence>
<evidence type="ECO:0000313" key="2">
    <source>
        <dbReference type="Proteomes" id="UP001237843"/>
    </source>
</evidence>
<sequence length="218" mass="25305">MLPILPFLIGGAIGTVAGVVLKDVYDEKDDINQTFDDKISTVDEWLDKKFVALDKYKDTLYEDEENHFSNSVEEEINFQSLIEMKKRVYHDSFISFVDFYKKLENVDLGDLEYEEIDFSTVVLDEQIYDRNIQNNIKITTDLLFKANNLLNDIVLNLGEAIKETVDYQNFSVKTKEVIKEAFSLAKFIQKVCINEDLSEDVVIKFSNIISNIEEEIRI</sequence>
<reference evidence="1" key="1">
    <citation type="journal article" date="2023" name="Antibiotics">
        <title>Genomic Characterization of Antibiotic-Resistant Campylobacterales Isolated from Chilean Poultry Meat.</title>
        <authorList>
            <person name="Concha-Toloza M."/>
            <person name="Lopez-Cantillo M."/>
            <person name="Molina-Mora J.A."/>
            <person name="Collado L."/>
        </authorList>
    </citation>
    <scope>NUCLEOTIDE SEQUENCE</scope>
    <source>
        <strain evidence="1">FR1p273A</strain>
    </source>
</reference>
<dbReference type="AlphaFoldDB" id="A0AAW6VRQ4"/>
<name>A0AAW6VRQ4_9BACT</name>
<reference evidence="1" key="2">
    <citation type="submission" date="2023-02" db="EMBL/GenBank/DDBJ databases">
        <authorList>
            <person name="Concha-Toloza M."/>
            <person name="Lopez-Cantillo M."/>
            <person name="Molina-Mora J."/>
            <person name="Collado L."/>
        </authorList>
    </citation>
    <scope>NUCLEOTIDE SEQUENCE</scope>
    <source>
        <strain evidence="1">FR1p273A</strain>
    </source>
</reference>
<dbReference type="RefSeq" id="WP_284075113.1">
    <property type="nucleotide sequence ID" value="NZ_JAQTJH010000018.1"/>
</dbReference>
<comment type="caution">
    <text evidence="1">The sequence shown here is derived from an EMBL/GenBank/DDBJ whole genome shotgun (WGS) entry which is preliminary data.</text>
</comment>
<dbReference type="EMBL" id="JAQTJH010000018">
    <property type="protein sequence ID" value="MDK2063116.1"/>
    <property type="molecule type" value="Genomic_DNA"/>
</dbReference>
<gene>
    <name evidence="1" type="ORF">PT520_11375</name>
</gene>